<dbReference type="InParanoid" id="A0A090M6F4"/>
<dbReference type="RefSeq" id="XP_022840029.1">
    <property type="nucleotide sequence ID" value="XM_022982802.1"/>
</dbReference>
<dbReference type="Proteomes" id="UP000009170">
    <property type="component" value="Unassembled WGS sequence"/>
</dbReference>
<dbReference type="GeneID" id="9836248"/>
<keyword evidence="1" id="KW-0732">Signal</keyword>
<feature type="chain" id="PRO_5001859346" evidence="1">
    <location>
        <begin position="24"/>
        <end position="219"/>
    </location>
</feature>
<dbReference type="EMBL" id="CAID01000012">
    <property type="protein sequence ID" value="CEF99776.1"/>
    <property type="molecule type" value="Genomic_DNA"/>
</dbReference>
<dbReference type="AlphaFoldDB" id="A0A090M6F4"/>
<name>A0A090M6F4_OSTTA</name>
<evidence type="ECO:0000313" key="2">
    <source>
        <dbReference type="EMBL" id="CEF99776.1"/>
    </source>
</evidence>
<reference evidence="3" key="1">
    <citation type="journal article" date="2006" name="Proc. Natl. Acad. Sci. U.S.A.">
        <title>Genome analysis of the smallest free-living eukaryote Ostreococcus tauri unveils many unique features.</title>
        <authorList>
            <person name="Derelle E."/>
            <person name="Ferraz C."/>
            <person name="Rombauts S."/>
            <person name="Rouze P."/>
            <person name="Worden A.Z."/>
            <person name="Robbens S."/>
            <person name="Partensky F."/>
            <person name="Degroeve S."/>
            <person name="Echeynie S."/>
            <person name="Cooke R."/>
            <person name="Saeys Y."/>
            <person name="Wuyts J."/>
            <person name="Jabbari K."/>
            <person name="Bowler C."/>
            <person name="Panaud O."/>
            <person name="Piegu B."/>
            <person name="Ball S.G."/>
            <person name="Ral J.-P."/>
            <person name="Bouget F.-Y."/>
            <person name="Piganeau G."/>
            <person name="De Baets B."/>
            <person name="Picard A."/>
            <person name="Delseny M."/>
            <person name="Demaille J."/>
            <person name="Van de Peer Y."/>
            <person name="Moreau H."/>
        </authorList>
    </citation>
    <scope>NUCLEOTIDE SEQUENCE [LARGE SCALE GENOMIC DNA]</scope>
    <source>
        <strain evidence="3">OTTH 0595 / CCAP 157/2 / RCC745</strain>
    </source>
</reference>
<feature type="signal peptide" evidence="1">
    <location>
        <begin position="1"/>
        <end position="23"/>
    </location>
</feature>
<comment type="caution">
    <text evidence="2">The sequence shown here is derived from an EMBL/GenBank/DDBJ whole genome shotgun (WGS) entry which is preliminary data.</text>
</comment>
<protein>
    <submittedName>
        <fullName evidence="2">Unnamed product</fullName>
    </submittedName>
</protein>
<sequence>MFIARATLAITTFVLSSLDDVSASTLTIPVRALVGEDIFESSSASSVRVPSSVSRLGLTLERVRVPSGSIAVRAPGPDRVFRAYVYATNETLLRLEKRRSRPSARVDDSIGDSIERMLAARAIERKTSHAITIDDGWRVVDDVQGVGASAWVVFDACDDAWIDTEPKRALEYRIAAYETTMNNDDAQSRGNRSHIVAYVAVADIVAGGHRCERSHRSRP</sequence>
<evidence type="ECO:0000313" key="3">
    <source>
        <dbReference type="Proteomes" id="UP000009170"/>
    </source>
</evidence>
<keyword evidence="3" id="KW-1185">Reference proteome</keyword>
<gene>
    <name evidence="2" type="ORF">OT_ostta12g00380</name>
</gene>
<proteinExistence type="predicted"/>
<organism evidence="2 3">
    <name type="scientific">Ostreococcus tauri</name>
    <name type="common">Marine green alga</name>
    <dbReference type="NCBI Taxonomy" id="70448"/>
    <lineage>
        <taxon>Eukaryota</taxon>
        <taxon>Viridiplantae</taxon>
        <taxon>Chlorophyta</taxon>
        <taxon>Mamiellophyceae</taxon>
        <taxon>Mamiellales</taxon>
        <taxon>Bathycoccaceae</taxon>
        <taxon>Ostreococcus</taxon>
    </lineage>
</organism>
<accession>A0A090M6F4</accession>
<reference evidence="2 3" key="2">
    <citation type="journal article" date="2014" name="BMC Genomics">
        <title>An improved genome of the model marine alga Ostreococcus tauri unfolds by assessing Illumina de novo assemblies.</title>
        <authorList>
            <person name="Blanc-Mathieu R."/>
            <person name="Verhelst B."/>
            <person name="Derelle E."/>
            <person name="Rombauts S."/>
            <person name="Bouget F.Y."/>
            <person name="Carre I."/>
            <person name="Chateau A."/>
            <person name="Eyre-Walker A."/>
            <person name="Grimsley N."/>
            <person name="Moreau H."/>
            <person name="Piegu B."/>
            <person name="Rivals E."/>
            <person name="Schackwitz W."/>
            <person name="Van de Peer Y."/>
            <person name="Piganeau G."/>
        </authorList>
    </citation>
    <scope>NUCLEOTIDE SEQUENCE [LARGE SCALE GENOMIC DNA]</scope>
    <source>
        <strain evidence="3">OTTH 0595 / CCAP 157/2 / RCC745</strain>
    </source>
</reference>
<dbReference type="KEGG" id="ota:OT_ostta12g00380"/>
<evidence type="ECO:0000256" key="1">
    <source>
        <dbReference type="SAM" id="SignalP"/>
    </source>
</evidence>